<dbReference type="PROSITE" id="PS51459">
    <property type="entry name" value="FIDO"/>
    <property type="match status" value="1"/>
</dbReference>
<keyword evidence="1" id="KW-0067">ATP-binding</keyword>
<dbReference type="InterPro" id="IPR036597">
    <property type="entry name" value="Fido-like_dom_sf"/>
</dbReference>
<dbReference type="Pfam" id="PF02661">
    <property type="entry name" value="Fic"/>
    <property type="match status" value="1"/>
</dbReference>
<dbReference type="InterPro" id="IPR026287">
    <property type="entry name" value="SoFic-like"/>
</dbReference>
<dbReference type="Proteomes" id="UP000539642">
    <property type="component" value="Unassembled WGS sequence"/>
</dbReference>
<evidence type="ECO:0000256" key="1">
    <source>
        <dbReference type="PIRSR" id="PIRSR038925-1"/>
    </source>
</evidence>
<dbReference type="RefSeq" id="WP_183350412.1">
    <property type="nucleotide sequence ID" value="NZ_JACHEO010000008.1"/>
</dbReference>
<feature type="active site" evidence="2">
    <location>
        <position position="219"/>
    </location>
</feature>
<dbReference type="AlphaFoldDB" id="A0A840V4N1"/>
<evidence type="ECO:0000259" key="4">
    <source>
        <dbReference type="PROSITE" id="PS51459"/>
    </source>
</evidence>
<feature type="binding site" evidence="1">
    <location>
        <position position="261"/>
    </location>
    <ligand>
        <name>ATP</name>
        <dbReference type="ChEBI" id="CHEBI:30616"/>
    </ligand>
</feature>
<accession>A0A840V4N1</accession>
<feature type="domain" description="Fido" evidence="4">
    <location>
        <begin position="138"/>
        <end position="283"/>
    </location>
</feature>
<proteinExistence type="predicted"/>
<evidence type="ECO:0000256" key="3">
    <source>
        <dbReference type="PIRSR" id="PIRSR640198-2"/>
    </source>
</evidence>
<dbReference type="EMBL" id="JACHEO010000008">
    <property type="protein sequence ID" value="MBB5348051.1"/>
    <property type="molecule type" value="Genomic_DNA"/>
</dbReference>
<reference evidence="5 6" key="1">
    <citation type="submission" date="2020-08" db="EMBL/GenBank/DDBJ databases">
        <title>Genomic Encyclopedia of Type Strains, Phase IV (KMG-IV): sequencing the most valuable type-strain genomes for metagenomic binning, comparative biology and taxonomic classification.</title>
        <authorList>
            <person name="Goeker M."/>
        </authorList>
    </citation>
    <scope>NUCLEOTIDE SEQUENCE [LARGE SCALE GENOMIC DNA]</scope>
    <source>
        <strain evidence="5 6">DSM 28570</strain>
    </source>
</reference>
<organism evidence="5 6">
    <name type="scientific">Desulfoprunum benzoelyticum</name>
    <dbReference type="NCBI Taxonomy" id="1506996"/>
    <lineage>
        <taxon>Bacteria</taxon>
        <taxon>Pseudomonadati</taxon>
        <taxon>Thermodesulfobacteriota</taxon>
        <taxon>Desulfobulbia</taxon>
        <taxon>Desulfobulbales</taxon>
        <taxon>Desulfobulbaceae</taxon>
        <taxon>Desulfoprunum</taxon>
    </lineage>
</organism>
<dbReference type="InterPro" id="IPR003812">
    <property type="entry name" value="Fido"/>
</dbReference>
<gene>
    <name evidence="5" type="ORF">HNQ81_001782</name>
</gene>
<feature type="binding site" evidence="3">
    <location>
        <begin position="223"/>
        <end position="230"/>
    </location>
    <ligand>
        <name>ATP</name>
        <dbReference type="ChEBI" id="CHEBI:30616"/>
    </ligand>
</feature>
<feature type="binding site" evidence="1">
    <location>
        <position position="87"/>
    </location>
    <ligand>
        <name>ATP</name>
        <dbReference type="ChEBI" id="CHEBI:30616"/>
    </ligand>
</feature>
<dbReference type="PANTHER" id="PTHR13504">
    <property type="entry name" value="FIDO DOMAIN-CONTAINING PROTEIN DDB_G0283145"/>
    <property type="match status" value="1"/>
</dbReference>
<keyword evidence="1" id="KW-0547">Nucleotide-binding</keyword>
<dbReference type="InterPro" id="IPR025758">
    <property type="entry name" value="Fic/DOC_N"/>
</dbReference>
<dbReference type="GO" id="GO:0005524">
    <property type="term" value="F:ATP binding"/>
    <property type="evidence" value="ECO:0007669"/>
    <property type="project" value="UniProtKB-KW"/>
</dbReference>
<comment type="caution">
    <text evidence="5">The sequence shown here is derived from an EMBL/GenBank/DDBJ whole genome shotgun (WGS) entry which is preliminary data.</text>
</comment>
<protein>
    <submittedName>
        <fullName evidence="5">Fic family protein</fullName>
    </submittedName>
</protein>
<dbReference type="Gene3D" id="1.10.3290.10">
    <property type="entry name" value="Fido-like domain"/>
    <property type="match status" value="1"/>
</dbReference>
<sequence length="387" mass="44440">MDKSLFSSKSLGTLQRIRIDDGHDWAFIPDPLPDKWDMPVQLWPLLSLAKEELARLDGVGRHMPGDSSNLLLTPLQKREALKSSSLEGAYATAEELLLFEKSPKEPTSEHDKVNSWMEVRNYSRALQVGQDLLLRLPLSIRLIREMHKELLTGVRGANRNPGNFRINQVHIGSDRRFIPPPAGIAVECLQQLEIQMNSDVTIDPLLYSFMVHYQFETIHPFSDGNGRVGRLLLSLMIFRRCNLVMPWLYLSEYFDRYKDEYVNNLFNVSVNADWKSYLEFCLRATVQQAREALVRFDSLVDIQRKYQKIIASSGGSARLGTIVESLFNVPFITIPDVRELLNTTYPTAKNDIERLISLQILQPLARSEQRPKIFYAKEIFDVAYHGT</sequence>
<evidence type="ECO:0000313" key="5">
    <source>
        <dbReference type="EMBL" id="MBB5348051.1"/>
    </source>
</evidence>
<feature type="binding site" evidence="1">
    <location>
        <begin position="224"/>
        <end position="230"/>
    </location>
    <ligand>
        <name>ATP</name>
        <dbReference type="ChEBI" id="CHEBI:30616"/>
    </ligand>
</feature>
<dbReference type="Pfam" id="PF13784">
    <property type="entry name" value="Fic_N"/>
    <property type="match status" value="1"/>
</dbReference>
<feature type="binding site" evidence="1">
    <location>
        <position position="219"/>
    </location>
    <ligand>
        <name>ATP</name>
        <dbReference type="ChEBI" id="CHEBI:30616"/>
    </ligand>
</feature>
<evidence type="ECO:0000313" key="6">
    <source>
        <dbReference type="Proteomes" id="UP000539642"/>
    </source>
</evidence>
<dbReference type="SUPFAM" id="SSF140931">
    <property type="entry name" value="Fic-like"/>
    <property type="match status" value="1"/>
</dbReference>
<dbReference type="InterPro" id="IPR040198">
    <property type="entry name" value="Fido_containing"/>
</dbReference>
<name>A0A840V4N1_9BACT</name>
<keyword evidence="6" id="KW-1185">Reference proteome</keyword>
<dbReference type="PIRSF" id="PIRSF038925">
    <property type="entry name" value="AMP-prot_trans"/>
    <property type="match status" value="1"/>
</dbReference>
<dbReference type="PANTHER" id="PTHR13504:SF38">
    <property type="entry name" value="FIDO DOMAIN-CONTAINING PROTEIN"/>
    <property type="match status" value="1"/>
</dbReference>
<evidence type="ECO:0000256" key="2">
    <source>
        <dbReference type="PIRSR" id="PIRSR640198-1"/>
    </source>
</evidence>